<comment type="caution">
    <text evidence="2">The sequence shown here is derived from an EMBL/GenBank/DDBJ whole genome shotgun (WGS) entry which is preliminary data.</text>
</comment>
<organism evidence="2 3">
    <name type="scientific">Limnovirga soli</name>
    <dbReference type="NCBI Taxonomy" id="2656915"/>
    <lineage>
        <taxon>Bacteria</taxon>
        <taxon>Pseudomonadati</taxon>
        <taxon>Bacteroidota</taxon>
        <taxon>Chitinophagia</taxon>
        <taxon>Chitinophagales</taxon>
        <taxon>Chitinophagaceae</taxon>
        <taxon>Limnovirga</taxon>
    </lineage>
</organism>
<proteinExistence type="predicted"/>
<name>A0A8J8FLR6_9BACT</name>
<evidence type="ECO:0008006" key="4">
    <source>
        <dbReference type="Google" id="ProtNLM"/>
    </source>
</evidence>
<gene>
    <name evidence="2" type="ORF">GD597_16920</name>
</gene>
<evidence type="ECO:0000256" key="1">
    <source>
        <dbReference type="SAM" id="SignalP"/>
    </source>
</evidence>
<dbReference type="AlphaFoldDB" id="A0A8J8FLR6"/>
<dbReference type="PROSITE" id="PS51257">
    <property type="entry name" value="PROKAR_LIPOPROTEIN"/>
    <property type="match status" value="1"/>
</dbReference>
<dbReference type="RefSeq" id="WP_171609108.1">
    <property type="nucleotide sequence ID" value="NZ_WHPF01000013.1"/>
</dbReference>
<accession>A0A8J8FLR6</accession>
<sequence>MKTCICLACFACFLVACNTVTQPAPTVSPLQGTWQLISGTTIEKNDTVVTLYTTGRSFIKVINATHFAFMGHDLSKGKDSAAFYSSGGGTYTLQDSAYTEHLAYCNDRAWEGNDFNFTITISNDTLIQQGLEKIDSIGVNRINIEKYVRFK</sequence>
<dbReference type="Proteomes" id="UP000598971">
    <property type="component" value="Unassembled WGS sequence"/>
</dbReference>
<dbReference type="Gene3D" id="2.40.128.490">
    <property type="entry name" value="Uncharacterised protein PF14869, DUF4488"/>
    <property type="match status" value="1"/>
</dbReference>
<reference evidence="2" key="1">
    <citation type="submission" date="2019-10" db="EMBL/GenBank/DDBJ databases">
        <title>Draft genome sequence of Panacibacter sp. KCS-6.</title>
        <authorList>
            <person name="Yim K.J."/>
        </authorList>
    </citation>
    <scope>NUCLEOTIDE SEQUENCE</scope>
    <source>
        <strain evidence="2">KCS-6</strain>
    </source>
</reference>
<keyword evidence="1" id="KW-0732">Signal</keyword>
<feature type="chain" id="PRO_5035286252" description="Lipocalin-like domain-containing protein" evidence="1">
    <location>
        <begin position="22"/>
        <end position="151"/>
    </location>
</feature>
<dbReference type="EMBL" id="WHPF01000013">
    <property type="protein sequence ID" value="NNV57159.1"/>
    <property type="molecule type" value="Genomic_DNA"/>
</dbReference>
<evidence type="ECO:0000313" key="3">
    <source>
        <dbReference type="Proteomes" id="UP000598971"/>
    </source>
</evidence>
<keyword evidence="3" id="KW-1185">Reference proteome</keyword>
<feature type="signal peptide" evidence="1">
    <location>
        <begin position="1"/>
        <end position="21"/>
    </location>
</feature>
<protein>
    <recommendedName>
        <fullName evidence="4">Lipocalin-like domain-containing protein</fullName>
    </recommendedName>
</protein>
<evidence type="ECO:0000313" key="2">
    <source>
        <dbReference type="EMBL" id="NNV57159.1"/>
    </source>
</evidence>